<feature type="transmembrane region" description="Helical" evidence="6">
    <location>
        <begin position="6"/>
        <end position="39"/>
    </location>
</feature>
<proteinExistence type="inferred from homology"/>
<feature type="transmembrane region" description="Helical" evidence="6">
    <location>
        <begin position="189"/>
        <end position="215"/>
    </location>
</feature>
<organism evidence="7 8">
    <name type="scientific">Microvirga flocculans</name>
    <dbReference type="NCBI Taxonomy" id="217168"/>
    <lineage>
        <taxon>Bacteria</taxon>
        <taxon>Pseudomonadati</taxon>
        <taxon>Pseudomonadota</taxon>
        <taxon>Alphaproteobacteria</taxon>
        <taxon>Hyphomicrobiales</taxon>
        <taxon>Methylobacteriaceae</taxon>
        <taxon>Microvirga</taxon>
    </lineage>
</organism>
<feature type="transmembrane region" description="Helical" evidence="6">
    <location>
        <begin position="258"/>
        <end position="280"/>
    </location>
</feature>
<evidence type="ECO:0000256" key="2">
    <source>
        <dbReference type="ARBA" id="ARBA00009773"/>
    </source>
</evidence>
<evidence type="ECO:0000256" key="6">
    <source>
        <dbReference type="SAM" id="Phobius"/>
    </source>
</evidence>
<dbReference type="GO" id="GO:0016020">
    <property type="term" value="C:membrane"/>
    <property type="evidence" value="ECO:0007669"/>
    <property type="project" value="UniProtKB-SubCell"/>
</dbReference>
<gene>
    <name evidence="7" type="ORF">GGR34_003643</name>
</gene>
<name>A0A7W6II73_9HYPH</name>
<evidence type="ECO:0000256" key="3">
    <source>
        <dbReference type="ARBA" id="ARBA00022692"/>
    </source>
</evidence>
<sequence length="334" mass="36304">MAVLLAFTVIGFYLCYLLTAPFLPALTWALALAILFMPAHRWIEGKVRHPALAATISVLVVGTIVVVPTLFVGTRLVQEAGKGVVTVQEKIQSGEWLRAIEAHPTTAAVARWIDEADLPEALTSAASRLTDASARLIREWISYALTLLLTFYMLFYFLRDRGAALDLLRDMSPLPEAEMQRLFARVADTVYATVYGTVAVALVQGALGGLMFWLLDLQAPLLWGIVMGLLAIVPVLGAFIVWVPVAAFLALDGQWGQAVILTAWGAIIVGGIDNLLYPMLVGDRLRLHTVPAFIAIIGGLILFGASGLILGPLAVAITLFLFETWKKRLGERQD</sequence>
<feature type="transmembrane region" description="Helical" evidence="6">
    <location>
        <begin position="140"/>
        <end position="158"/>
    </location>
</feature>
<feature type="transmembrane region" description="Helical" evidence="6">
    <location>
        <begin position="292"/>
        <end position="322"/>
    </location>
</feature>
<dbReference type="EMBL" id="JACIDC010000017">
    <property type="protein sequence ID" value="MBB4041959.1"/>
    <property type="molecule type" value="Genomic_DNA"/>
</dbReference>
<keyword evidence="5 6" id="KW-0472">Membrane</keyword>
<evidence type="ECO:0000256" key="5">
    <source>
        <dbReference type="ARBA" id="ARBA00023136"/>
    </source>
</evidence>
<dbReference type="PANTHER" id="PTHR21716">
    <property type="entry name" value="TRANSMEMBRANE PROTEIN"/>
    <property type="match status" value="1"/>
</dbReference>
<protein>
    <submittedName>
        <fullName evidence="7">Putative PurR-regulated permease PerM</fullName>
    </submittedName>
</protein>
<dbReference type="RefSeq" id="WP_245265258.1">
    <property type="nucleotide sequence ID" value="NZ_JACIDC010000017.1"/>
</dbReference>
<comment type="subcellular location">
    <subcellularLocation>
        <location evidence="1">Membrane</location>
        <topology evidence="1">Multi-pass membrane protein</topology>
    </subcellularLocation>
</comment>
<evidence type="ECO:0000313" key="7">
    <source>
        <dbReference type="EMBL" id="MBB4041959.1"/>
    </source>
</evidence>
<dbReference type="InterPro" id="IPR002549">
    <property type="entry name" value="AI-2E-like"/>
</dbReference>
<comment type="similarity">
    <text evidence="2">Belongs to the autoinducer-2 exporter (AI-2E) (TC 2.A.86) family.</text>
</comment>
<dbReference type="AlphaFoldDB" id="A0A7W6II73"/>
<feature type="transmembrane region" description="Helical" evidence="6">
    <location>
        <begin position="221"/>
        <end position="251"/>
    </location>
</feature>
<evidence type="ECO:0000256" key="4">
    <source>
        <dbReference type="ARBA" id="ARBA00022989"/>
    </source>
</evidence>
<keyword evidence="8" id="KW-1185">Reference proteome</keyword>
<keyword evidence="4 6" id="KW-1133">Transmembrane helix</keyword>
<dbReference type="PANTHER" id="PTHR21716:SF4">
    <property type="entry name" value="TRANSMEMBRANE PROTEIN 245"/>
    <property type="match status" value="1"/>
</dbReference>
<accession>A0A7W6II73</accession>
<keyword evidence="3 6" id="KW-0812">Transmembrane</keyword>
<dbReference type="Pfam" id="PF01594">
    <property type="entry name" value="AI-2E_transport"/>
    <property type="match status" value="1"/>
</dbReference>
<comment type="caution">
    <text evidence="7">The sequence shown here is derived from an EMBL/GenBank/DDBJ whole genome shotgun (WGS) entry which is preliminary data.</text>
</comment>
<dbReference type="Proteomes" id="UP000519439">
    <property type="component" value="Unassembled WGS sequence"/>
</dbReference>
<evidence type="ECO:0000313" key="8">
    <source>
        <dbReference type="Proteomes" id="UP000519439"/>
    </source>
</evidence>
<feature type="transmembrane region" description="Helical" evidence="6">
    <location>
        <begin position="51"/>
        <end position="71"/>
    </location>
</feature>
<evidence type="ECO:0000256" key="1">
    <source>
        <dbReference type="ARBA" id="ARBA00004141"/>
    </source>
</evidence>
<reference evidence="7 8" key="1">
    <citation type="submission" date="2020-08" db="EMBL/GenBank/DDBJ databases">
        <title>Genomic Encyclopedia of Type Strains, Phase IV (KMG-IV): sequencing the most valuable type-strain genomes for metagenomic binning, comparative biology and taxonomic classification.</title>
        <authorList>
            <person name="Goeker M."/>
        </authorList>
    </citation>
    <scope>NUCLEOTIDE SEQUENCE [LARGE SCALE GENOMIC DNA]</scope>
    <source>
        <strain evidence="7 8">DSM 15743</strain>
    </source>
</reference>